<name>A0AA35PTD3_9SAUR</name>
<evidence type="ECO:0000259" key="4">
    <source>
        <dbReference type="Pfam" id="PF14917"/>
    </source>
</evidence>
<dbReference type="PANTHER" id="PTHR14882:SF5">
    <property type="entry name" value="COILED-COIL DOMAIN CONTAINING 74A"/>
    <property type="match status" value="1"/>
</dbReference>
<dbReference type="Pfam" id="PF14916">
    <property type="entry name" value="CCDC92"/>
    <property type="match status" value="1"/>
</dbReference>
<feature type="region of interest" description="Disordered" evidence="2">
    <location>
        <begin position="1"/>
        <end position="77"/>
    </location>
</feature>
<feature type="region of interest" description="Disordered" evidence="2">
    <location>
        <begin position="121"/>
        <end position="168"/>
    </location>
</feature>
<dbReference type="AlphaFoldDB" id="A0AA35PTD3"/>
<dbReference type="InterPro" id="IPR029422">
    <property type="entry name" value="CCDC74_C"/>
</dbReference>
<evidence type="ECO:0008006" key="7">
    <source>
        <dbReference type="Google" id="ProtNLM"/>
    </source>
</evidence>
<evidence type="ECO:0000256" key="1">
    <source>
        <dbReference type="ARBA" id="ARBA00023054"/>
    </source>
</evidence>
<feature type="compositionally biased region" description="Pro residues" evidence="2">
    <location>
        <begin position="46"/>
        <end position="65"/>
    </location>
</feature>
<accession>A0AA35PTD3</accession>
<feature type="compositionally biased region" description="Basic and acidic residues" evidence="2">
    <location>
        <begin position="155"/>
        <end position="168"/>
    </location>
</feature>
<evidence type="ECO:0000313" key="5">
    <source>
        <dbReference type="EMBL" id="CAI5797455.1"/>
    </source>
</evidence>
<feature type="compositionally biased region" description="Low complexity" evidence="2">
    <location>
        <begin position="13"/>
        <end position="23"/>
    </location>
</feature>
<proteinExistence type="predicted"/>
<evidence type="ECO:0000256" key="2">
    <source>
        <dbReference type="SAM" id="MobiDB-lite"/>
    </source>
</evidence>
<dbReference type="Proteomes" id="UP001178461">
    <property type="component" value="Chromosome 16"/>
</dbReference>
<evidence type="ECO:0000259" key="3">
    <source>
        <dbReference type="Pfam" id="PF14916"/>
    </source>
</evidence>
<keyword evidence="6" id="KW-1185">Reference proteome</keyword>
<sequence>MQSSGFPSLGRAQQLHQQHNLHLPPWSRFGGQQPPPSQQERAASPAQPPPSHPASQPHPPRPPRTPSADGWRRAATDLERSLKFLQAQHAETLQKLHEEIDVLKRQNKDLHYKLIMHPILQRKDHSSSNLPSKSQPGSSAPGKTSAGLKMVAPAAKEEHREQGSEELEKKPVSGEFMMDETSAKEEIIEKEVDRVMWKELEDFRPEQETVPEEAPHPRDADVCDRMTSPIPFSSGQSRAGDVKIPAASSNPFLVTVLPSYMRKPPTLEECEVVIRQLWNINHMQMQELMYLRSCLEDIHKTKRIPEDYMLAGHVGNQEVTRLPKVKNGPKKCRILTPLPAAERAVLPALKQTLGNAFAERQKRTQAVQRNRLHRTAL</sequence>
<dbReference type="InterPro" id="IPR040370">
    <property type="entry name" value="CCDC74A/CCDC74B/CCDC92"/>
</dbReference>
<dbReference type="PANTHER" id="PTHR14882">
    <property type="entry name" value="COILED-COIL DOMAIN-CONTAINING 74A"/>
    <property type="match status" value="1"/>
</dbReference>
<dbReference type="Pfam" id="PF14917">
    <property type="entry name" value="CCDC74_C"/>
    <property type="match status" value="1"/>
</dbReference>
<feature type="compositionally biased region" description="Polar residues" evidence="2">
    <location>
        <begin position="127"/>
        <end position="142"/>
    </location>
</feature>
<gene>
    <name evidence="5" type="ORF">PODLI_1B030119</name>
</gene>
<dbReference type="EMBL" id="OX395143">
    <property type="protein sequence ID" value="CAI5797455.1"/>
    <property type="molecule type" value="Genomic_DNA"/>
</dbReference>
<feature type="domain" description="CCDC92/74 N-terminal" evidence="3">
    <location>
        <begin position="76"/>
        <end position="127"/>
    </location>
</feature>
<organism evidence="5 6">
    <name type="scientific">Podarcis lilfordi</name>
    <name type="common">Lilford's wall lizard</name>
    <dbReference type="NCBI Taxonomy" id="74358"/>
    <lineage>
        <taxon>Eukaryota</taxon>
        <taxon>Metazoa</taxon>
        <taxon>Chordata</taxon>
        <taxon>Craniata</taxon>
        <taxon>Vertebrata</taxon>
        <taxon>Euteleostomi</taxon>
        <taxon>Lepidosauria</taxon>
        <taxon>Squamata</taxon>
        <taxon>Bifurcata</taxon>
        <taxon>Unidentata</taxon>
        <taxon>Episquamata</taxon>
        <taxon>Laterata</taxon>
        <taxon>Lacertibaenia</taxon>
        <taxon>Lacertidae</taxon>
        <taxon>Podarcis</taxon>
    </lineage>
</organism>
<reference evidence="5" key="1">
    <citation type="submission" date="2022-12" db="EMBL/GenBank/DDBJ databases">
        <authorList>
            <person name="Alioto T."/>
            <person name="Alioto T."/>
            <person name="Gomez Garrido J."/>
        </authorList>
    </citation>
    <scope>NUCLEOTIDE SEQUENCE</scope>
</reference>
<feature type="domain" description="Coiled coil protein 74 C-terminal" evidence="4">
    <location>
        <begin position="257"/>
        <end position="374"/>
    </location>
</feature>
<evidence type="ECO:0000313" key="6">
    <source>
        <dbReference type="Proteomes" id="UP001178461"/>
    </source>
</evidence>
<keyword evidence="1" id="KW-0175">Coiled coil</keyword>
<protein>
    <recommendedName>
        <fullName evidence="7">Coiled-coil domain containing 74B</fullName>
    </recommendedName>
</protein>
<dbReference type="InterPro" id="IPR039496">
    <property type="entry name" value="CCDC92/74_N"/>
</dbReference>